<keyword evidence="2" id="KW-1185">Reference proteome</keyword>
<dbReference type="Proteomes" id="UP000199006">
    <property type="component" value="Unassembled WGS sequence"/>
</dbReference>
<protein>
    <submittedName>
        <fullName evidence="1">Uncharacterized protein</fullName>
    </submittedName>
</protein>
<dbReference type="AlphaFoldDB" id="A0A1I4GQC7"/>
<dbReference type="STRING" id="29563.SAMN02983006_00816"/>
<organism evidence="1 2">
    <name type="scientific">Halanaerobium salsuginis</name>
    <dbReference type="NCBI Taxonomy" id="29563"/>
    <lineage>
        <taxon>Bacteria</taxon>
        <taxon>Bacillati</taxon>
        <taxon>Bacillota</taxon>
        <taxon>Clostridia</taxon>
        <taxon>Halanaerobiales</taxon>
        <taxon>Halanaerobiaceae</taxon>
        <taxon>Halanaerobium</taxon>
    </lineage>
</organism>
<reference evidence="1 2" key="1">
    <citation type="submission" date="2016-10" db="EMBL/GenBank/DDBJ databases">
        <authorList>
            <person name="de Groot N.N."/>
        </authorList>
    </citation>
    <scope>NUCLEOTIDE SEQUENCE [LARGE SCALE GENOMIC DNA]</scope>
    <source>
        <strain evidence="1 2">ATCC 51327</strain>
    </source>
</reference>
<dbReference type="EMBL" id="FOTI01000007">
    <property type="protein sequence ID" value="SFL31371.1"/>
    <property type="molecule type" value="Genomic_DNA"/>
</dbReference>
<dbReference type="RefSeq" id="WP_089860075.1">
    <property type="nucleotide sequence ID" value="NZ_FOTI01000007.1"/>
</dbReference>
<evidence type="ECO:0000313" key="2">
    <source>
        <dbReference type="Proteomes" id="UP000199006"/>
    </source>
</evidence>
<name>A0A1I4GQC7_9FIRM</name>
<evidence type="ECO:0000313" key="1">
    <source>
        <dbReference type="EMBL" id="SFL31371.1"/>
    </source>
</evidence>
<gene>
    <name evidence="1" type="ORF">SAMN02983006_00816</name>
</gene>
<accession>A0A1I4GQC7</accession>
<proteinExistence type="predicted"/>
<dbReference type="OrthoDB" id="43591at2"/>
<sequence>MKMEIKELIEELEGVISCNLIDTGTKGIEEVHIIADKKRDPKRIVRDVETVCLVNSNFKIDHKKISIAQIEQQTTADFSNLQETRIELISIYLENNRSCCNIKMLFNQQEFVASYTANRGEPQEKLIARSVLETINNYLSFEGYLIAEDVFTINGKEDLVIAQVNNYDANNQLLEKLVGAVYLSTDKTTAIAKACLKAINRKFTI</sequence>